<name>A0A833L1X7_UNCSA</name>
<evidence type="ECO:0000313" key="2">
    <source>
        <dbReference type="Proteomes" id="UP000488506"/>
    </source>
</evidence>
<sequence>MIKPVGQKYSMKDVYAEAIRFMKDEVKEMKKAPLTPAEDANLELLAKKVSNEVIKDMKI</sequence>
<protein>
    <submittedName>
        <fullName evidence="1">Uncharacterized protein</fullName>
    </submittedName>
</protein>
<organism evidence="1 2">
    <name type="scientific">Candidatus Saganbacteria bacterium</name>
    <dbReference type="NCBI Taxonomy" id="2575572"/>
    <lineage>
        <taxon>Bacteria</taxon>
        <taxon>Bacillati</taxon>
        <taxon>Saganbacteria</taxon>
    </lineage>
</organism>
<accession>A0A833L1X7</accession>
<reference evidence="1 2" key="1">
    <citation type="submission" date="2019-12" db="EMBL/GenBank/DDBJ databases">
        <authorList>
            <person name="Wolfe R."/>
            <person name="Danczak R."/>
            <person name="Wilkins M."/>
        </authorList>
    </citation>
    <scope>NUCLEOTIDE SEQUENCE [LARGE SCALE GENOMIC DNA]</scope>
    <source>
        <strain evidence="1">X2_MaxBin.013</strain>
    </source>
</reference>
<gene>
    <name evidence="1" type="ORF">FD145_437</name>
</gene>
<comment type="caution">
    <text evidence="1">The sequence shown here is derived from an EMBL/GenBank/DDBJ whole genome shotgun (WGS) entry which is preliminary data.</text>
</comment>
<dbReference type="AlphaFoldDB" id="A0A833L1X7"/>
<proteinExistence type="predicted"/>
<dbReference type="Proteomes" id="UP000488506">
    <property type="component" value="Unassembled WGS sequence"/>
</dbReference>
<evidence type="ECO:0000313" key="1">
    <source>
        <dbReference type="EMBL" id="KAF0134720.1"/>
    </source>
</evidence>
<dbReference type="EMBL" id="WPAF01000005">
    <property type="protein sequence ID" value="KAF0134720.1"/>
    <property type="molecule type" value="Genomic_DNA"/>
</dbReference>